<keyword evidence="1" id="KW-0853">WD repeat</keyword>
<name>A0A1W1CCJ1_9ZZZZ</name>
<dbReference type="SMART" id="SM00320">
    <property type="entry name" value="WD40"/>
    <property type="match status" value="3"/>
</dbReference>
<dbReference type="PANTHER" id="PTHR44090:SF1">
    <property type="entry name" value="SUPERKILLER COMPLEX PROTEIN 8"/>
    <property type="match status" value="1"/>
</dbReference>
<gene>
    <name evidence="3" type="ORF">MNB_SM-4-110</name>
</gene>
<dbReference type="SUPFAM" id="SSF50978">
    <property type="entry name" value="WD40 repeat-like"/>
    <property type="match status" value="1"/>
</dbReference>
<evidence type="ECO:0000256" key="2">
    <source>
        <dbReference type="ARBA" id="ARBA00022737"/>
    </source>
</evidence>
<sequence>MLIKHNCYKARSEITAFTLLNDNTIAFSTAIHGAKIFSHEKCNALKNISIEFLGQNTTAVCFSKDSNMLAFANNNIIYIVNTENKLLLQKIRTYEGTIQLIEFAPNSKYLITGTRDGRVMKYRYDGRSGLSRLCSFGQIEYKTTRAVRNNYVSAFAFYDNLLACTGYGGSITILKIHSLSSKYTMYPSALRINALCFYNKDTLISGSVDGMLHIHSLKQKKIRATLYTPFNKINTILIMPNPQYVMVSGASEQLCIIDVKNAKVISTSYLKFKHNVLKITLTKEDNLLVILDSKEFFKVEMPKVKQLKDFILSGDLDKAYTLIDIDPMLKDTREHKRVEVMYNKLISQAINALINSNTKEARLLIRKFNNVPSKKDDINSIFKAFEFYPRFNTLYLEKKYALAYALADKHPALKYTRQYKKMEEVFKEAYSFAQKQILIGRHDIAEAILSVYITVLSKKPMLHLILKQNEDFIQFLKAISEKNFKTIEKLIRRNEIFSQIPTYIKLKKSVQLVLDSIQNHINKGDVDSAIDTIKKHLQTPSIKEELQDLYRDAKLVKKLQESYADNDFKSCYEIIDSSQNLYSLELSQLLEKHWSKLVSECEEYAFKGDFSSIKKSFGLLITVNTRLEKIGDLLRLSFHTKIKALLSKKSFKNAESIIYSYIDTFGTDSEMLLIMRTYEKASATKLALTSNRDTRKARDSWLDSPILKS</sequence>
<proteinExistence type="predicted"/>
<dbReference type="InterPro" id="IPR001680">
    <property type="entry name" value="WD40_rpt"/>
</dbReference>
<dbReference type="Gene3D" id="2.130.10.10">
    <property type="entry name" value="YVTN repeat-like/Quinoprotein amine dehydrogenase"/>
    <property type="match status" value="2"/>
</dbReference>
<dbReference type="InterPro" id="IPR015943">
    <property type="entry name" value="WD40/YVTN_repeat-like_dom_sf"/>
</dbReference>
<evidence type="ECO:0000256" key="1">
    <source>
        <dbReference type="ARBA" id="ARBA00022574"/>
    </source>
</evidence>
<dbReference type="EMBL" id="FPHF01000070">
    <property type="protein sequence ID" value="SFV63423.1"/>
    <property type="molecule type" value="Genomic_DNA"/>
</dbReference>
<dbReference type="PANTHER" id="PTHR44090">
    <property type="entry name" value="WD REPEAT-CONTAINING PROTEIN 61"/>
    <property type="match status" value="1"/>
</dbReference>
<evidence type="ECO:0000313" key="3">
    <source>
        <dbReference type="EMBL" id="SFV63423.1"/>
    </source>
</evidence>
<protein>
    <submittedName>
        <fullName evidence="3">WD-40 repeat</fullName>
    </submittedName>
</protein>
<dbReference type="AlphaFoldDB" id="A0A1W1CCJ1"/>
<reference evidence="3" key="1">
    <citation type="submission" date="2016-10" db="EMBL/GenBank/DDBJ databases">
        <authorList>
            <person name="de Groot N.N."/>
        </authorList>
    </citation>
    <scope>NUCLEOTIDE SEQUENCE</scope>
</reference>
<organism evidence="3">
    <name type="scientific">hydrothermal vent metagenome</name>
    <dbReference type="NCBI Taxonomy" id="652676"/>
    <lineage>
        <taxon>unclassified sequences</taxon>
        <taxon>metagenomes</taxon>
        <taxon>ecological metagenomes</taxon>
    </lineage>
</organism>
<accession>A0A1W1CCJ1</accession>
<dbReference type="GO" id="GO:0016593">
    <property type="term" value="C:Cdc73/Paf1 complex"/>
    <property type="evidence" value="ECO:0007669"/>
    <property type="project" value="TreeGrafter"/>
</dbReference>
<dbReference type="InterPro" id="IPR036322">
    <property type="entry name" value="WD40_repeat_dom_sf"/>
</dbReference>
<keyword evidence="2" id="KW-0677">Repeat</keyword>
<dbReference type="InterPro" id="IPR051510">
    <property type="entry name" value="SKI8"/>
</dbReference>